<name>A0ABY5ZMK0_9BACT</name>
<protein>
    <submittedName>
        <fullName evidence="1">Uncharacterized protein</fullName>
    </submittedName>
</protein>
<proteinExistence type="predicted"/>
<evidence type="ECO:0000313" key="2">
    <source>
        <dbReference type="Proteomes" id="UP001060414"/>
    </source>
</evidence>
<gene>
    <name evidence="1" type="ORF">L9S41_02875</name>
</gene>
<sequence>MPSRIIIANAHTLAISEFGVSDSYTVITARNLITDPNVPGLLSMLSGRGIILPVERDHWPAQEFLGKHRRAWRL</sequence>
<evidence type="ECO:0000313" key="1">
    <source>
        <dbReference type="EMBL" id="UWZ80356.1"/>
    </source>
</evidence>
<accession>A0ABY5ZMK0</accession>
<dbReference type="EMBL" id="CP092109">
    <property type="protein sequence ID" value="UWZ80356.1"/>
    <property type="molecule type" value="Genomic_DNA"/>
</dbReference>
<dbReference type="RefSeq" id="WP_260748713.1">
    <property type="nucleotide sequence ID" value="NZ_CP092109.1"/>
</dbReference>
<dbReference type="Proteomes" id="UP001060414">
    <property type="component" value="Chromosome"/>
</dbReference>
<keyword evidence="2" id="KW-1185">Reference proteome</keyword>
<organism evidence="1 2">
    <name type="scientific">Geoalkalibacter halelectricus</name>
    <dbReference type="NCBI Taxonomy" id="2847045"/>
    <lineage>
        <taxon>Bacteria</taxon>
        <taxon>Pseudomonadati</taxon>
        <taxon>Thermodesulfobacteriota</taxon>
        <taxon>Desulfuromonadia</taxon>
        <taxon>Desulfuromonadales</taxon>
        <taxon>Geoalkalibacteraceae</taxon>
        <taxon>Geoalkalibacter</taxon>
    </lineage>
</organism>
<reference evidence="1" key="1">
    <citation type="journal article" date="2022" name="Environ. Microbiol.">
        <title>Geoalkalibacter halelectricus SAP #1 sp. nov. possessing extracellular electron transfer and mineral#reducing capabilities from a haloalkaline environment.</title>
        <authorList>
            <person name="Yadav S."/>
            <person name="Singh R."/>
            <person name="Sundharam S.S."/>
            <person name="Chaudhary S."/>
            <person name="Krishnamurthi S."/>
            <person name="Patil S.A."/>
        </authorList>
    </citation>
    <scope>NUCLEOTIDE SEQUENCE</scope>
    <source>
        <strain evidence="1">SAP-1</strain>
    </source>
</reference>